<evidence type="ECO:0000313" key="1">
    <source>
        <dbReference type="EMBL" id="RAH74933.1"/>
    </source>
</evidence>
<proteinExistence type="predicted"/>
<gene>
    <name evidence="1" type="ORF">BO66DRAFT_397519</name>
</gene>
<dbReference type="Proteomes" id="UP000249661">
    <property type="component" value="Unassembled WGS sequence"/>
</dbReference>
<name>A0ACD1HM87_9EURO</name>
<dbReference type="EMBL" id="KZ824934">
    <property type="protein sequence ID" value="RAH74933.1"/>
    <property type="molecule type" value="Genomic_DNA"/>
</dbReference>
<evidence type="ECO:0000313" key="2">
    <source>
        <dbReference type="Proteomes" id="UP000249661"/>
    </source>
</evidence>
<reference evidence="1" key="1">
    <citation type="submission" date="2018-02" db="EMBL/GenBank/DDBJ databases">
        <title>The genomes of Aspergillus section Nigri reveals drivers in fungal speciation.</title>
        <authorList>
            <consortium name="DOE Joint Genome Institute"/>
            <person name="Vesth T.C."/>
            <person name="Nybo J."/>
            <person name="Theobald S."/>
            <person name="Brandl J."/>
            <person name="Frisvad J.C."/>
            <person name="Nielsen K.F."/>
            <person name="Lyhne E.K."/>
            <person name="Kogle M.E."/>
            <person name="Kuo A."/>
            <person name="Riley R."/>
            <person name="Clum A."/>
            <person name="Nolan M."/>
            <person name="Lipzen A."/>
            <person name="Salamov A."/>
            <person name="Henrissat B."/>
            <person name="Wiebenga A."/>
            <person name="De vries R.P."/>
            <person name="Grigoriev I.V."/>
            <person name="Mortensen U.H."/>
            <person name="Andersen M.R."/>
            <person name="Baker S.E."/>
        </authorList>
    </citation>
    <scope>NUCLEOTIDE SEQUENCE</scope>
    <source>
        <strain evidence="1">CBS 121060</strain>
    </source>
</reference>
<organism evidence="1 2">
    <name type="scientific">Aspergillus aculeatinus CBS 121060</name>
    <dbReference type="NCBI Taxonomy" id="1448322"/>
    <lineage>
        <taxon>Eukaryota</taxon>
        <taxon>Fungi</taxon>
        <taxon>Dikarya</taxon>
        <taxon>Ascomycota</taxon>
        <taxon>Pezizomycotina</taxon>
        <taxon>Eurotiomycetes</taxon>
        <taxon>Eurotiomycetidae</taxon>
        <taxon>Eurotiales</taxon>
        <taxon>Aspergillaceae</taxon>
        <taxon>Aspergillus</taxon>
        <taxon>Aspergillus subgen. Circumdati</taxon>
    </lineage>
</organism>
<keyword evidence="2" id="KW-1185">Reference proteome</keyword>
<accession>A0ACD1HM87</accession>
<protein>
    <submittedName>
        <fullName evidence="1">Uncharacterized protein</fullName>
    </submittedName>
</protein>
<sequence>MPQTSQIQPSKPREGLKERQQCQVAQLFIKNKIPYVYFLAPSVTSSSPDYNSSSWVIPDEYFGRAVWLLKKKADPPKCLLKRDCATQSKQFLRPLADYHFHSAKYPTVEEFRRGCPISTSIDLYKQSTLLWMFPSPPIGFVTPRDPHYEARGLPKPGLRSYLPLADKLPVTVLTFPKYIEAFIMLACRDSAGHWSLKFWIDYLLFIRRYEEGARQRDPALAADNDNAFSLWRMETIDEPYREYYKRLVYYDHDRITDNDCGTQNLRFMHSTLTDLMHLPKGDGKLLWCCWGKPVQVHQRQPRPPWKTVRSQGFTRPELDLQRLGTEHRCVHKLVLAPPTPFESSRPPGAPWRLEPPEPPALSAPRANSWREAIGSGADS</sequence>